<dbReference type="AlphaFoldDB" id="A0A2P5BZR3"/>
<dbReference type="Proteomes" id="UP000237105">
    <property type="component" value="Unassembled WGS sequence"/>
</dbReference>
<gene>
    <name evidence="2" type="ORF">PanWU01x14_196680</name>
</gene>
<protein>
    <submittedName>
        <fullName evidence="2">Uncharacterized protein</fullName>
    </submittedName>
</protein>
<proteinExistence type="predicted"/>
<keyword evidence="3" id="KW-1185">Reference proteome</keyword>
<organism evidence="2 3">
    <name type="scientific">Parasponia andersonii</name>
    <name type="common">Sponia andersonii</name>
    <dbReference type="NCBI Taxonomy" id="3476"/>
    <lineage>
        <taxon>Eukaryota</taxon>
        <taxon>Viridiplantae</taxon>
        <taxon>Streptophyta</taxon>
        <taxon>Embryophyta</taxon>
        <taxon>Tracheophyta</taxon>
        <taxon>Spermatophyta</taxon>
        <taxon>Magnoliopsida</taxon>
        <taxon>eudicotyledons</taxon>
        <taxon>Gunneridae</taxon>
        <taxon>Pentapetalae</taxon>
        <taxon>rosids</taxon>
        <taxon>fabids</taxon>
        <taxon>Rosales</taxon>
        <taxon>Cannabaceae</taxon>
        <taxon>Parasponia</taxon>
    </lineage>
</organism>
<sequence>MCMIMRSGTRAVVVGDGGDEGHEVAAAEELGEKQGGVALGLGGLDPVQARPQYARLAAPFSEHSATVAAHDSFFPFFFLIKIFILYQNAEKKMKMMMKILID</sequence>
<accession>A0A2P5BZR3</accession>
<name>A0A2P5BZR3_PARAD</name>
<keyword evidence="1" id="KW-1133">Transmembrane helix</keyword>
<evidence type="ECO:0000313" key="3">
    <source>
        <dbReference type="Proteomes" id="UP000237105"/>
    </source>
</evidence>
<evidence type="ECO:0000313" key="2">
    <source>
        <dbReference type="EMBL" id="PON54278.1"/>
    </source>
</evidence>
<feature type="transmembrane region" description="Helical" evidence="1">
    <location>
        <begin position="72"/>
        <end position="89"/>
    </location>
</feature>
<dbReference type="EMBL" id="JXTB01000197">
    <property type="protein sequence ID" value="PON54278.1"/>
    <property type="molecule type" value="Genomic_DNA"/>
</dbReference>
<comment type="caution">
    <text evidence="2">The sequence shown here is derived from an EMBL/GenBank/DDBJ whole genome shotgun (WGS) entry which is preliminary data.</text>
</comment>
<evidence type="ECO:0000256" key="1">
    <source>
        <dbReference type="SAM" id="Phobius"/>
    </source>
</evidence>
<keyword evidence="1" id="KW-0472">Membrane</keyword>
<dbReference type="OrthoDB" id="10450536at2759"/>
<reference evidence="3" key="1">
    <citation type="submission" date="2016-06" db="EMBL/GenBank/DDBJ databases">
        <title>Parallel loss of symbiosis genes in relatives of nitrogen-fixing non-legume Parasponia.</title>
        <authorList>
            <person name="Van Velzen R."/>
            <person name="Holmer R."/>
            <person name="Bu F."/>
            <person name="Rutten L."/>
            <person name="Van Zeijl A."/>
            <person name="Liu W."/>
            <person name="Santuari L."/>
            <person name="Cao Q."/>
            <person name="Sharma T."/>
            <person name="Shen D."/>
            <person name="Roswanjaya Y."/>
            <person name="Wardhani T."/>
            <person name="Kalhor M.S."/>
            <person name="Jansen J."/>
            <person name="Van den Hoogen J."/>
            <person name="Gungor B."/>
            <person name="Hartog M."/>
            <person name="Hontelez J."/>
            <person name="Verver J."/>
            <person name="Yang W.-C."/>
            <person name="Schijlen E."/>
            <person name="Repin R."/>
            <person name="Schilthuizen M."/>
            <person name="Schranz E."/>
            <person name="Heidstra R."/>
            <person name="Miyata K."/>
            <person name="Fedorova E."/>
            <person name="Kohlen W."/>
            <person name="Bisseling T."/>
            <person name="Smit S."/>
            <person name="Geurts R."/>
        </authorList>
    </citation>
    <scope>NUCLEOTIDE SEQUENCE [LARGE SCALE GENOMIC DNA]</scope>
    <source>
        <strain evidence="3">cv. WU1-14</strain>
    </source>
</reference>
<keyword evidence="1" id="KW-0812">Transmembrane</keyword>